<proteinExistence type="inferred from homology"/>
<reference evidence="4 5" key="1">
    <citation type="submission" date="2019-03" db="EMBL/GenBank/DDBJ databases">
        <title>Draft genome sequence of Xylaria hypoxylon DSM 108379, a ubiquitous saprotrophic-parasitic fungi on hardwood.</title>
        <authorList>
            <person name="Buettner E."/>
            <person name="Leonhardt S."/>
            <person name="Gebauer A.M."/>
            <person name="Liers C."/>
            <person name="Hofrichter M."/>
            <person name="Kellner H."/>
        </authorList>
    </citation>
    <scope>NUCLEOTIDE SEQUENCE [LARGE SCALE GENOMIC DNA]</scope>
    <source>
        <strain evidence="4 5">DSM 108379</strain>
    </source>
</reference>
<dbReference type="Pfam" id="PF00106">
    <property type="entry name" value="adh_short"/>
    <property type="match status" value="1"/>
</dbReference>
<dbReference type="FunFam" id="3.40.50.720:FF:000084">
    <property type="entry name" value="Short-chain dehydrogenase reductase"/>
    <property type="match status" value="1"/>
</dbReference>
<evidence type="ECO:0000256" key="3">
    <source>
        <dbReference type="RuleBase" id="RU000363"/>
    </source>
</evidence>
<dbReference type="STRING" id="37992.A0A4Z0ZHU3"/>
<comment type="caution">
    <text evidence="4">The sequence shown here is derived from an EMBL/GenBank/DDBJ whole genome shotgun (WGS) entry which is preliminary data.</text>
</comment>
<evidence type="ECO:0000313" key="4">
    <source>
        <dbReference type="EMBL" id="TGJ88542.1"/>
    </source>
</evidence>
<protein>
    <submittedName>
        <fullName evidence="4">Uncharacterized protein</fullName>
    </submittedName>
</protein>
<organism evidence="4 5">
    <name type="scientific">Xylaria hypoxylon</name>
    <dbReference type="NCBI Taxonomy" id="37992"/>
    <lineage>
        <taxon>Eukaryota</taxon>
        <taxon>Fungi</taxon>
        <taxon>Dikarya</taxon>
        <taxon>Ascomycota</taxon>
        <taxon>Pezizomycotina</taxon>
        <taxon>Sordariomycetes</taxon>
        <taxon>Xylariomycetidae</taxon>
        <taxon>Xylariales</taxon>
        <taxon>Xylariaceae</taxon>
        <taxon>Xylaria</taxon>
    </lineage>
</organism>
<dbReference type="PRINTS" id="PR00081">
    <property type="entry name" value="GDHRDH"/>
</dbReference>
<dbReference type="GO" id="GO:0048038">
    <property type="term" value="F:quinone binding"/>
    <property type="evidence" value="ECO:0007669"/>
    <property type="project" value="TreeGrafter"/>
</dbReference>
<evidence type="ECO:0000313" key="5">
    <source>
        <dbReference type="Proteomes" id="UP000297716"/>
    </source>
</evidence>
<evidence type="ECO:0000256" key="1">
    <source>
        <dbReference type="ARBA" id="ARBA00006484"/>
    </source>
</evidence>
<dbReference type="PANTHER" id="PTHR42760">
    <property type="entry name" value="SHORT-CHAIN DEHYDROGENASES/REDUCTASES FAMILY MEMBER"/>
    <property type="match status" value="1"/>
</dbReference>
<dbReference type="GO" id="GO:0006633">
    <property type="term" value="P:fatty acid biosynthetic process"/>
    <property type="evidence" value="ECO:0007669"/>
    <property type="project" value="TreeGrafter"/>
</dbReference>
<gene>
    <name evidence="4" type="ORF">E0Z10_g184</name>
</gene>
<evidence type="ECO:0000256" key="2">
    <source>
        <dbReference type="ARBA" id="ARBA00022857"/>
    </source>
</evidence>
<dbReference type="GO" id="GO:0016616">
    <property type="term" value="F:oxidoreductase activity, acting on the CH-OH group of donors, NAD or NADP as acceptor"/>
    <property type="evidence" value="ECO:0007669"/>
    <property type="project" value="TreeGrafter"/>
</dbReference>
<dbReference type="AlphaFoldDB" id="A0A4Z0ZHU3"/>
<keyword evidence="2" id="KW-0521">NADP</keyword>
<accession>A0A4Z0ZHU3</accession>
<dbReference type="EMBL" id="SKBN01000002">
    <property type="protein sequence ID" value="TGJ88542.1"/>
    <property type="molecule type" value="Genomic_DNA"/>
</dbReference>
<dbReference type="SUPFAM" id="SSF51735">
    <property type="entry name" value="NAD(P)-binding Rossmann-fold domains"/>
    <property type="match status" value="1"/>
</dbReference>
<dbReference type="InterPro" id="IPR036291">
    <property type="entry name" value="NAD(P)-bd_dom_sf"/>
</dbReference>
<keyword evidence="5" id="KW-1185">Reference proteome</keyword>
<sequence>MNSTSLRFVRQVGMRRSHWATQRPLYRATSADKGNRRAIGAAYSSLSRPSSEGKSVIITGSSRGIGKAIALRLAADGYNVCINDVSANQGGCDKVAEEIRRMGRRACVAVADVTKRDEVKDMIETSVRELGPLHTMIANAGIVQVQHVLELSDEDFHRMFAVNVFGVQNCLSEAAKQLISQGNCRPDQPGKLIAASSIVGFKAFPLLPHYSASKWAVRGLVQAYAMELAKNNITANSYAPGIVESAMWDLIDAAVAKRTGLDPSEVTENMAHEMTAIDRVSVPEDVAKLVSFLASRDSDFVTGQTQLVDGGIIFT</sequence>
<dbReference type="OrthoDB" id="498125at2759"/>
<dbReference type="PROSITE" id="PS00061">
    <property type="entry name" value="ADH_SHORT"/>
    <property type="match status" value="1"/>
</dbReference>
<dbReference type="PRINTS" id="PR00080">
    <property type="entry name" value="SDRFAMILY"/>
</dbReference>
<dbReference type="InterPro" id="IPR002347">
    <property type="entry name" value="SDR_fam"/>
</dbReference>
<name>A0A4Z0ZHU3_9PEZI</name>
<dbReference type="Proteomes" id="UP000297716">
    <property type="component" value="Unassembled WGS sequence"/>
</dbReference>
<dbReference type="PANTHER" id="PTHR42760:SF121">
    <property type="entry name" value="3-OXOACYL-(ACYL-CARRIER-PROTEIN) REDUCTASE"/>
    <property type="match status" value="1"/>
</dbReference>
<comment type="similarity">
    <text evidence="1 3">Belongs to the short-chain dehydrogenases/reductases (SDR) family.</text>
</comment>
<dbReference type="Gene3D" id="3.40.50.720">
    <property type="entry name" value="NAD(P)-binding Rossmann-like Domain"/>
    <property type="match status" value="1"/>
</dbReference>
<dbReference type="InterPro" id="IPR020904">
    <property type="entry name" value="Sc_DH/Rdtase_CS"/>
</dbReference>